<organism evidence="1 2">
    <name type="scientific">Paenibacillus odorifer</name>
    <dbReference type="NCBI Taxonomy" id="189426"/>
    <lineage>
        <taxon>Bacteria</taxon>
        <taxon>Bacillati</taxon>
        <taxon>Bacillota</taxon>
        <taxon>Bacilli</taxon>
        <taxon>Bacillales</taxon>
        <taxon>Paenibacillaceae</taxon>
        <taxon>Paenibacillus</taxon>
    </lineage>
</organism>
<reference evidence="1 2" key="1">
    <citation type="submission" date="2016-10" db="EMBL/GenBank/DDBJ databases">
        <title>Paenibacillus species isolates.</title>
        <authorList>
            <person name="Beno S.M."/>
        </authorList>
    </citation>
    <scope>NUCLEOTIDE SEQUENCE [LARGE SCALE GENOMIC DNA]</scope>
    <source>
        <strain evidence="1 2">FSL H7-0710</strain>
    </source>
</reference>
<dbReference type="EMBL" id="MPTC01000011">
    <property type="protein sequence ID" value="OMD40104.1"/>
    <property type="molecule type" value="Genomic_DNA"/>
</dbReference>
<proteinExistence type="predicted"/>
<dbReference type="AlphaFoldDB" id="A0A1R0XYD7"/>
<evidence type="ECO:0000313" key="2">
    <source>
        <dbReference type="Proteomes" id="UP000187439"/>
    </source>
</evidence>
<evidence type="ECO:0008006" key="3">
    <source>
        <dbReference type="Google" id="ProtNLM"/>
    </source>
</evidence>
<name>A0A1R0XYD7_9BACL</name>
<dbReference type="Pfam" id="PF14022">
    <property type="entry name" value="DUF4238"/>
    <property type="match status" value="2"/>
</dbReference>
<evidence type="ECO:0000313" key="1">
    <source>
        <dbReference type="EMBL" id="OMD40104.1"/>
    </source>
</evidence>
<accession>A0A1R0XYD7</accession>
<protein>
    <recommendedName>
        <fullName evidence="3">DUF4238 domain-containing protein</fullName>
    </recommendedName>
</protein>
<comment type="caution">
    <text evidence="1">The sequence shown here is derived from an EMBL/GenBank/DDBJ whole genome shotgun (WGS) entry which is preliminary data.</text>
</comment>
<gene>
    <name evidence="1" type="ORF">BSK52_14525</name>
</gene>
<dbReference type="Proteomes" id="UP000187439">
    <property type="component" value="Unassembled WGS sequence"/>
</dbReference>
<sequence>MKDNKKNQHLVPQTYLKNFAEAGTEQVYLYDKVNKYFIPRATNVRNTIARRYWYDIKINLEELEKLPDKEKYSKLFKENSHKQINEKILGVCEDHLKKILASLNNELNWNSLNNWFNRYLIYQLVAIQMIRTVAGKKMLREMYSSLTGKILDDNSINILLLKELLDILMDDRESVFVNFLFGEFNLVKIGEVEEVEETTTNISLITSDNPVSFIQNFKNSGKNALYYPLSIKHALILTRSENPDYNSILNEEIKKFSEVHLQHLEDSYRVATQIMIQAADRYKNIYEDKNNVKVLFNEKDVAILNSLAFVTADQYIVSNSKLSDSQVLEFSYVEEGMIGTRKDIDSQP</sequence>
<dbReference type="RefSeq" id="WP_076119695.1">
    <property type="nucleotide sequence ID" value="NZ_MPTC01000011.1"/>
</dbReference>
<dbReference type="InterPro" id="IPR025332">
    <property type="entry name" value="DUF4238"/>
</dbReference>
<dbReference type="OrthoDB" id="581042at2"/>